<accession>A0A6F9DBP1</accession>
<dbReference type="GO" id="GO:0046486">
    <property type="term" value="P:glycerolipid metabolic process"/>
    <property type="evidence" value="ECO:0007669"/>
    <property type="project" value="UniProtKB-UniPathway"/>
</dbReference>
<comment type="similarity">
    <text evidence="3 11">Belongs to the eukaryotic diacylglycerol kinase family.</text>
</comment>
<keyword evidence="7 11" id="KW-0418">Kinase</keyword>
<keyword evidence="6" id="KW-0862">Zinc</keyword>
<feature type="region of interest" description="Disordered" evidence="12">
    <location>
        <begin position="530"/>
        <end position="556"/>
    </location>
</feature>
<comment type="catalytic activity">
    <reaction evidence="11">
        <text>a 1,2-diacyl-sn-glycerol + ATP = a 1,2-diacyl-sn-glycero-3-phosphate + ADP + H(+)</text>
        <dbReference type="Rhea" id="RHEA:10272"/>
        <dbReference type="ChEBI" id="CHEBI:15378"/>
        <dbReference type="ChEBI" id="CHEBI:17815"/>
        <dbReference type="ChEBI" id="CHEBI:30616"/>
        <dbReference type="ChEBI" id="CHEBI:58608"/>
        <dbReference type="ChEBI" id="CHEBI:456216"/>
        <dbReference type="EC" id="2.7.1.107"/>
    </reaction>
</comment>
<dbReference type="GO" id="GO:0016020">
    <property type="term" value="C:membrane"/>
    <property type="evidence" value="ECO:0007669"/>
    <property type="project" value="UniProtKB-SubCell"/>
</dbReference>
<dbReference type="SMART" id="SM00046">
    <property type="entry name" value="DAGKc"/>
    <property type="match status" value="1"/>
</dbReference>
<keyword evidence="6" id="KW-0479">Metal-binding</keyword>
<dbReference type="FunFam" id="2.60.200.40:FF:000004">
    <property type="entry name" value="Diacylglycerol kinase"/>
    <property type="match status" value="1"/>
</dbReference>
<keyword evidence="8 11" id="KW-0067">ATP-binding</keyword>
<evidence type="ECO:0000256" key="8">
    <source>
        <dbReference type="ARBA" id="ARBA00022840"/>
    </source>
</evidence>
<evidence type="ECO:0000256" key="5">
    <source>
        <dbReference type="ARBA" id="ARBA00022741"/>
    </source>
</evidence>
<dbReference type="InterPro" id="IPR017438">
    <property type="entry name" value="ATP-NAD_kinase_N"/>
</dbReference>
<dbReference type="Pfam" id="PF00609">
    <property type="entry name" value="DAGK_acc"/>
    <property type="match status" value="1"/>
</dbReference>
<organism evidence="14">
    <name type="scientific">Phallusia mammillata</name>
    <dbReference type="NCBI Taxonomy" id="59560"/>
    <lineage>
        <taxon>Eukaryota</taxon>
        <taxon>Metazoa</taxon>
        <taxon>Chordata</taxon>
        <taxon>Tunicata</taxon>
        <taxon>Ascidiacea</taxon>
        <taxon>Phlebobranchia</taxon>
        <taxon>Ascidiidae</taxon>
        <taxon>Phallusia</taxon>
    </lineage>
</organism>
<dbReference type="EC" id="2.7.1.107" evidence="11"/>
<sequence>MSVMAYNGHPPLRRQVPNKTSFNTSDIHFAENGESLLDNNHPAEMPSTLDLPTGILLPISFVSVPYKEDNHVTLRQQMMRGTMSADQHNSTTKPWHHKAIRRNLSKAKELVLFVGKLPENLPTASYVNYATQCTKVERSSIGPIFPSLGCFFITFSSGTTASTALKLFRVTRFQGNLPELLLLPYINMPTNVQARDHNPLLVFINCKSGGGQGSQLYDLLLETLNPYQIFLMEKGGAVPGLFSFRKLARFRILVCGGDGTVGWVLSHVEVVRRHLACSNPAIAVLPVGTGNDLARVLGFGSSWGGESVASVLSQIQDTQPVEMDRWNILFDSVNTPRTQPGSPGEDRPLLLSDAVSFDTGPEPDLPSTSNTNSRKPDPVNVVMSMGGQVNGHNSNKVQRGSTPNLMLGLVPVLSPTKENTSQETESDSVVSNNTDRTIVSTTDKHVVEDLITFAEVTPSESSAPPHDHGNSIETSTDDDGTAQKPVFDLSALSGGVNTTNAGGILRPKSKSDASLRHRRLVHILSESEFELHGSTENAETEEITETEENREQQEMEDALWEKKLTQLRLNATTDDSDNSSDSNSTPPADNQPDQDPMNEFVGIEDEIEDNVADLPEQSTFRHHSVVSDSVVSSKYLHNDSLRVRSQRKKFSLPAIPSYRASFDDAAAEEVPKGLKMITMNNYLGIGIDAELSLAFHLAREENPERCTSRFRNKALYFKAGLKKMTSRSVNLNNVIELIVDDHTVKLPTIKGLIFLNIGSWGAGSNAWGSSSSSRFATPSMSDGMLEIIGVTGVPHMSQVYSGLRTGTRIAQGEYIRLNLKAEVAVQVDGEPWMQPPGKIIITVAPTRAIMLKKVKKKAK</sequence>
<proteinExistence type="evidence at transcript level"/>
<dbReference type="GO" id="GO:0005524">
    <property type="term" value="F:ATP binding"/>
    <property type="evidence" value="ECO:0007669"/>
    <property type="project" value="UniProtKB-KW"/>
</dbReference>
<reference evidence="14" key="1">
    <citation type="submission" date="2020-04" db="EMBL/GenBank/DDBJ databases">
        <authorList>
            <person name="Neveu A P."/>
        </authorList>
    </citation>
    <scope>NUCLEOTIDE SEQUENCE</scope>
    <source>
        <tissue evidence="14">Whole embryo</tissue>
    </source>
</reference>
<dbReference type="PANTHER" id="PTHR11255:SF54">
    <property type="entry name" value="DIACYLGLYCEROL KINASE THETA"/>
    <property type="match status" value="1"/>
</dbReference>
<keyword evidence="6" id="KW-0863">Zinc-finger</keyword>
<evidence type="ECO:0000256" key="10">
    <source>
        <dbReference type="ARBA" id="ARBA00023371"/>
    </source>
</evidence>
<protein>
    <recommendedName>
        <fullName evidence="11">Diacylglycerol kinase</fullName>
        <shortName evidence="11">DAG kinase</shortName>
        <ecNumber evidence="11">2.7.1.107</ecNumber>
    </recommendedName>
</protein>
<dbReference type="InterPro" id="IPR037607">
    <property type="entry name" value="DGK"/>
</dbReference>
<dbReference type="Gene3D" id="2.60.200.40">
    <property type="match status" value="1"/>
</dbReference>
<feature type="compositionally biased region" description="Basic and acidic residues" evidence="12">
    <location>
        <begin position="547"/>
        <end position="556"/>
    </location>
</feature>
<dbReference type="PROSITE" id="PS50146">
    <property type="entry name" value="DAGK"/>
    <property type="match status" value="1"/>
</dbReference>
<evidence type="ECO:0000256" key="11">
    <source>
        <dbReference type="RuleBase" id="RU361128"/>
    </source>
</evidence>
<dbReference type="Gene3D" id="3.40.50.10330">
    <property type="entry name" value="Probable inorganic polyphosphate/atp-NAD kinase, domain 1"/>
    <property type="match status" value="1"/>
</dbReference>
<keyword evidence="5 11" id="KW-0547">Nucleotide-binding</keyword>
<evidence type="ECO:0000259" key="13">
    <source>
        <dbReference type="PROSITE" id="PS50146"/>
    </source>
</evidence>
<feature type="domain" description="DAGKc" evidence="13">
    <location>
        <begin position="195"/>
        <end position="332"/>
    </location>
</feature>
<dbReference type="InterPro" id="IPR016064">
    <property type="entry name" value="NAD/diacylglycerol_kinase_sf"/>
</dbReference>
<evidence type="ECO:0000313" key="14">
    <source>
        <dbReference type="EMBL" id="CAB3237551.1"/>
    </source>
</evidence>
<name>A0A6F9DBP1_9ASCI</name>
<comment type="pathway">
    <text evidence="2">Lipid metabolism; glycerolipid metabolism.</text>
</comment>
<evidence type="ECO:0000256" key="4">
    <source>
        <dbReference type="ARBA" id="ARBA00022679"/>
    </source>
</evidence>
<dbReference type="Pfam" id="PF00781">
    <property type="entry name" value="DAGK_cat"/>
    <property type="match status" value="1"/>
</dbReference>
<dbReference type="GO" id="GO:0007200">
    <property type="term" value="P:phospholipase C-activating G protein-coupled receptor signaling pathway"/>
    <property type="evidence" value="ECO:0007669"/>
    <property type="project" value="InterPro"/>
</dbReference>
<evidence type="ECO:0000256" key="1">
    <source>
        <dbReference type="ARBA" id="ARBA00004370"/>
    </source>
</evidence>
<comment type="subcellular location">
    <subcellularLocation>
        <location evidence="1">Membrane</location>
    </subcellularLocation>
</comment>
<evidence type="ECO:0000256" key="2">
    <source>
        <dbReference type="ARBA" id="ARBA00005175"/>
    </source>
</evidence>
<gene>
    <name evidence="14" type="primary">Dgkq</name>
</gene>
<dbReference type="EMBL" id="LR784473">
    <property type="protein sequence ID" value="CAB3237551.1"/>
    <property type="molecule type" value="mRNA"/>
</dbReference>
<evidence type="ECO:0000256" key="3">
    <source>
        <dbReference type="ARBA" id="ARBA00009280"/>
    </source>
</evidence>
<dbReference type="SUPFAM" id="SSF111331">
    <property type="entry name" value="NAD kinase/diacylglycerol kinase-like"/>
    <property type="match status" value="1"/>
</dbReference>
<dbReference type="GO" id="GO:0008270">
    <property type="term" value="F:zinc ion binding"/>
    <property type="evidence" value="ECO:0007669"/>
    <property type="project" value="UniProtKB-KW"/>
</dbReference>
<dbReference type="AlphaFoldDB" id="A0A6F9DBP1"/>
<dbReference type="PANTHER" id="PTHR11255">
    <property type="entry name" value="DIACYLGLYCEROL KINASE"/>
    <property type="match status" value="1"/>
</dbReference>
<dbReference type="UniPathway" id="UPA00230"/>
<dbReference type="GO" id="GO:0004143">
    <property type="term" value="F:ATP-dependent diacylglycerol kinase activity"/>
    <property type="evidence" value="ECO:0007669"/>
    <property type="project" value="UniProtKB-EC"/>
</dbReference>
<feature type="compositionally biased region" description="Polar residues" evidence="12">
    <location>
        <begin position="332"/>
        <end position="341"/>
    </location>
</feature>
<dbReference type="InterPro" id="IPR000756">
    <property type="entry name" value="Diacylglycerol_kin_accessory"/>
</dbReference>
<keyword evidence="4 11" id="KW-0808">Transferase</keyword>
<evidence type="ECO:0000256" key="9">
    <source>
        <dbReference type="ARBA" id="ARBA00023136"/>
    </source>
</evidence>
<dbReference type="SMART" id="SM00045">
    <property type="entry name" value="DAGKa"/>
    <property type="match status" value="1"/>
</dbReference>
<feature type="region of interest" description="Disordered" evidence="12">
    <location>
        <begin position="572"/>
        <end position="598"/>
    </location>
</feature>
<evidence type="ECO:0000256" key="12">
    <source>
        <dbReference type="SAM" id="MobiDB-lite"/>
    </source>
</evidence>
<feature type="compositionally biased region" description="Low complexity" evidence="12">
    <location>
        <begin position="579"/>
        <end position="590"/>
    </location>
</feature>
<keyword evidence="9" id="KW-0472">Membrane</keyword>
<comment type="catalytic activity">
    <reaction evidence="10">
        <text>1,2-di-(9Z-octadecenoyl)-sn-glycerol + ATP = 1,2-di-(9Z-octadecenoyl)-sn-glycero-3-phosphate + ADP + H(+)</text>
        <dbReference type="Rhea" id="RHEA:40327"/>
        <dbReference type="ChEBI" id="CHEBI:15378"/>
        <dbReference type="ChEBI" id="CHEBI:30616"/>
        <dbReference type="ChEBI" id="CHEBI:52333"/>
        <dbReference type="ChEBI" id="CHEBI:74546"/>
        <dbReference type="ChEBI" id="CHEBI:456216"/>
    </reaction>
    <physiologicalReaction direction="left-to-right" evidence="10">
        <dbReference type="Rhea" id="RHEA:40328"/>
    </physiologicalReaction>
</comment>
<evidence type="ECO:0000256" key="6">
    <source>
        <dbReference type="ARBA" id="ARBA00022771"/>
    </source>
</evidence>
<feature type="region of interest" description="Disordered" evidence="12">
    <location>
        <begin position="332"/>
        <end position="379"/>
    </location>
</feature>
<feature type="region of interest" description="Disordered" evidence="12">
    <location>
        <begin position="456"/>
        <end position="489"/>
    </location>
</feature>
<evidence type="ECO:0000256" key="7">
    <source>
        <dbReference type="ARBA" id="ARBA00022777"/>
    </source>
</evidence>
<dbReference type="InterPro" id="IPR001206">
    <property type="entry name" value="Diacylglycerol_kinase_cat_dom"/>
</dbReference>